<reference evidence="1 2" key="1">
    <citation type="journal article" date="2009" name="Stand. Genomic Sci.">
        <title>Complete genome sequence of Catenulispora acidiphila type strain (ID 139908).</title>
        <authorList>
            <person name="Copeland A."/>
            <person name="Lapidus A."/>
            <person name="Glavina Del Rio T."/>
            <person name="Nolan M."/>
            <person name="Lucas S."/>
            <person name="Chen F."/>
            <person name="Tice H."/>
            <person name="Cheng J.F."/>
            <person name="Bruce D."/>
            <person name="Goodwin L."/>
            <person name="Pitluck S."/>
            <person name="Mikhailova N."/>
            <person name="Pati A."/>
            <person name="Ivanova N."/>
            <person name="Mavromatis K."/>
            <person name="Chen A."/>
            <person name="Palaniappan K."/>
            <person name="Chain P."/>
            <person name="Land M."/>
            <person name="Hauser L."/>
            <person name="Chang Y.J."/>
            <person name="Jeffries C.D."/>
            <person name="Chertkov O."/>
            <person name="Brettin T."/>
            <person name="Detter J.C."/>
            <person name="Han C."/>
            <person name="Ali Z."/>
            <person name="Tindall B.J."/>
            <person name="Goker M."/>
            <person name="Bristow J."/>
            <person name="Eisen J.A."/>
            <person name="Markowitz V."/>
            <person name="Hugenholtz P."/>
            <person name="Kyrpides N.C."/>
            <person name="Klenk H.P."/>
        </authorList>
    </citation>
    <scope>NUCLEOTIDE SEQUENCE [LARGE SCALE GENOMIC DNA]</scope>
    <source>
        <strain evidence="2">DSM 44928 / JCM 14897 / NBRC 102108 / NRRL B-24433 / ID139908</strain>
    </source>
</reference>
<sequence length="84" mass="9418">MYAWEFTETAKAQLVCMPYGMVDDLVETVALICADPWNFQRQPDEPVDDHHAHRTASFGNGGMLTFLILEHAAEVHVTGITWLG</sequence>
<dbReference type="KEGG" id="cai:Caci_2892"/>
<evidence type="ECO:0000313" key="1">
    <source>
        <dbReference type="EMBL" id="ACU71801.1"/>
    </source>
</evidence>
<accession>C7Q2Q9</accession>
<evidence type="ECO:0000313" key="2">
    <source>
        <dbReference type="Proteomes" id="UP000000851"/>
    </source>
</evidence>
<keyword evidence="2" id="KW-1185">Reference proteome</keyword>
<dbReference type="OrthoDB" id="3541030at2"/>
<organism evidence="1 2">
    <name type="scientific">Catenulispora acidiphila (strain DSM 44928 / JCM 14897 / NBRC 102108 / NRRL B-24433 / ID139908)</name>
    <dbReference type="NCBI Taxonomy" id="479433"/>
    <lineage>
        <taxon>Bacteria</taxon>
        <taxon>Bacillati</taxon>
        <taxon>Actinomycetota</taxon>
        <taxon>Actinomycetes</taxon>
        <taxon>Catenulisporales</taxon>
        <taxon>Catenulisporaceae</taxon>
        <taxon>Catenulispora</taxon>
    </lineage>
</organism>
<dbReference type="Proteomes" id="UP000000851">
    <property type="component" value="Chromosome"/>
</dbReference>
<dbReference type="EMBL" id="CP001700">
    <property type="protein sequence ID" value="ACU71801.1"/>
    <property type="molecule type" value="Genomic_DNA"/>
</dbReference>
<dbReference type="RefSeq" id="WP_012787094.1">
    <property type="nucleotide sequence ID" value="NC_013131.1"/>
</dbReference>
<name>C7Q2Q9_CATAD</name>
<proteinExistence type="predicted"/>
<dbReference type="AlphaFoldDB" id="C7Q2Q9"/>
<dbReference type="InParanoid" id="C7Q2Q9"/>
<gene>
    <name evidence="1" type="ordered locus">Caci_2892</name>
</gene>
<dbReference type="HOGENOM" id="CLU_2521522_0_0_11"/>
<protein>
    <submittedName>
        <fullName evidence="1">Uncharacterized protein</fullName>
    </submittedName>
</protein>
<dbReference type="STRING" id="479433.Caci_2892"/>